<keyword evidence="3" id="KW-0489">Methyltransferase</keyword>
<name>A0AAE6M2B6_LEUCA</name>
<dbReference type="Proteomes" id="UP000321332">
    <property type="component" value="Chromosome"/>
</dbReference>
<dbReference type="GO" id="GO:0032259">
    <property type="term" value="P:methylation"/>
    <property type="evidence" value="ECO:0007669"/>
    <property type="project" value="UniProtKB-KW"/>
</dbReference>
<reference evidence="3 4" key="1">
    <citation type="submission" date="2019-06" db="EMBL/GenBank/DDBJ databases">
        <title>Genome analyses of bacteria isolated from kimchi.</title>
        <authorList>
            <person name="Lee S."/>
            <person name="Ahn S."/>
            <person name="Roh S."/>
        </authorList>
    </citation>
    <scope>NUCLEOTIDE SEQUENCE [LARGE SCALE GENOMIC DNA]</scope>
    <source>
        <strain evidence="3 4">CBA3620</strain>
    </source>
</reference>
<dbReference type="Gene3D" id="3.40.50.150">
    <property type="entry name" value="Vaccinia Virus protein VP39"/>
    <property type="match status" value="1"/>
</dbReference>
<dbReference type="EMBL" id="CP042374">
    <property type="protein sequence ID" value="QEA33845.1"/>
    <property type="molecule type" value="Genomic_DNA"/>
</dbReference>
<evidence type="ECO:0000259" key="2">
    <source>
        <dbReference type="Pfam" id="PF13649"/>
    </source>
</evidence>
<sequence length="252" mass="29197">MTNKNLQQNYTTFAEKYDQLFDDDMYQAWANYVTQNVTKGSVLDLGGGAGRLAVLLAKQQYEVDILDLSEDMLSLAQRHATEAAVDLNLLQADMREWTDWQKTYPVIVSFADALNYLPQLTDLTATIEQVYSHLEPGGVFLFDVITPYQTNVLYDNYYYNNDDDEDNIFMWTSYLGEAVNSVDHDLKFFVYDPKIDGFNILREIHHEQTYDLDIYQQVLSTVGFTDIEVTADFGKRAIDDKTERWFFKAVKK</sequence>
<dbReference type="RefSeq" id="WP_014974726.1">
    <property type="nucleotide sequence ID" value="NZ_BPKR01000010.1"/>
</dbReference>
<dbReference type="PANTHER" id="PTHR43861">
    <property type="entry name" value="TRANS-ACONITATE 2-METHYLTRANSFERASE-RELATED"/>
    <property type="match status" value="1"/>
</dbReference>
<feature type="domain" description="Methyltransferase" evidence="2">
    <location>
        <begin position="42"/>
        <end position="138"/>
    </location>
</feature>
<evidence type="ECO:0000313" key="4">
    <source>
        <dbReference type="Proteomes" id="UP000321332"/>
    </source>
</evidence>
<dbReference type="Gene3D" id="2.20.25.110">
    <property type="entry name" value="S-adenosyl-L-methionine-dependent methyltransferases"/>
    <property type="match status" value="1"/>
</dbReference>
<dbReference type="AlphaFoldDB" id="A0AAE6M2B6"/>
<keyword evidence="1" id="KW-0808">Transferase</keyword>
<evidence type="ECO:0000313" key="3">
    <source>
        <dbReference type="EMBL" id="QEA33845.1"/>
    </source>
</evidence>
<protein>
    <submittedName>
        <fullName evidence="3">Class I SAM-dependent methyltransferase</fullName>
    </submittedName>
</protein>
<organism evidence="3 4">
    <name type="scientific">Leuconostoc carnosum</name>
    <dbReference type="NCBI Taxonomy" id="1252"/>
    <lineage>
        <taxon>Bacteria</taxon>
        <taxon>Bacillati</taxon>
        <taxon>Bacillota</taxon>
        <taxon>Bacilli</taxon>
        <taxon>Lactobacillales</taxon>
        <taxon>Lactobacillaceae</taxon>
        <taxon>Leuconostoc</taxon>
    </lineage>
</organism>
<dbReference type="OMA" id="ICCDSLN"/>
<dbReference type="InterPro" id="IPR029063">
    <property type="entry name" value="SAM-dependent_MTases_sf"/>
</dbReference>
<proteinExistence type="predicted"/>
<gene>
    <name evidence="3" type="ORF">FGL89_06765</name>
</gene>
<evidence type="ECO:0000256" key="1">
    <source>
        <dbReference type="ARBA" id="ARBA00022679"/>
    </source>
</evidence>
<accession>A0AAE6M2B6</accession>
<dbReference type="CDD" id="cd02440">
    <property type="entry name" value="AdoMet_MTases"/>
    <property type="match status" value="1"/>
</dbReference>
<dbReference type="Pfam" id="PF13649">
    <property type="entry name" value="Methyltransf_25"/>
    <property type="match status" value="1"/>
</dbReference>
<dbReference type="InterPro" id="IPR041698">
    <property type="entry name" value="Methyltransf_25"/>
</dbReference>
<dbReference type="GeneID" id="61187447"/>
<dbReference type="GO" id="GO:0008168">
    <property type="term" value="F:methyltransferase activity"/>
    <property type="evidence" value="ECO:0007669"/>
    <property type="project" value="UniProtKB-KW"/>
</dbReference>
<dbReference type="SUPFAM" id="SSF53335">
    <property type="entry name" value="S-adenosyl-L-methionine-dependent methyltransferases"/>
    <property type="match status" value="1"/>
</dbReference>